<dbReference type="EMBL" id="JABCRI010000010">
    <property type="protein sequence ID" value="KAF8398716.1"/>
    <property type="molecule type" value="Genomic_DNA"/>
</dbReference>
<evidence type="ECO:0000313" key="3">
    <source>
        <dbReference type="EMBL" id="KAF8398716.1"/>
    </source>
</evidence>
<keyword evidence="2" id="KW-0812">Transmembrane</keyword>
<dbReference type="OMA" id="KETWAAP"/>
<dbReference type="PANTHER" id="PTHR34379:SF3">
    <property type="entry name" value="PROTEIN, PUTATIVE-RELATED"/>
    <property type="match status" value="1"/>
</dbReference>
<feature type="compositionally biased region" description="Basic and acidic residues" evidence="1">
    <location>
        <begin position="87"/>
        <end position="132"/>
    </location>
</feature>
<feature type="region of interest" description="Disordered" evidence="1">
    <location>
        <begin position="65"/>
        <end position="182"/>
    </location>
</feature>
<proteinExistence type="predicted"/>
<dbReference type="PANTHER" id="PTHR34379">
    <property type="entry name" value="OS07G0553800 PROTEIN"/>
    <property type="match status" value="1"/>
</dbReference>
<dbReference type="AlphaFoldDB" id="A0A835DD15"/>
<name>A0A835DD15_TETSI</name>
<keyword evidence="4" id="KW-1185">Reference proteome</keyword>
<reference evidence="3 4" key="1">
    <citation type="submission" date="2020-04" db="EMBL/GenBank/DDBJ databases">
        <title>Plant Genome Project.</title>
        <authorList>
            <person name="Zhang R.-G."/>
        </authorList>
    </citation>
    <scope>NUCLEOTIDE SEQUENCE [LARGE SCALE GENOMIC DNA]</scope>
    <source>
        <strain evidence="3">YNK0</strain>
        <tissue evidence="3">Leaf</tissue>
    </source>
</reference>
<dbReference type="InterPro" id="IPR040411">
    <property type="entry name" value="At5g23160-like"/>
</dbReference>
<evidence type="ECO:0008006" key="5">
    <source>
        <dbReference type="Google" id="ProtNLM"/>
    </source>
</evidence>
<feature type="transmembrane region" description="Helical" evidence="2">
    <location>
        <begin position="189"/>
        <end position="220"/>
    </location>
</feature>
<evidence type="ECO:0000256" key="1">
    <source>
        <dbReference type="SAM" id="MobiDB-lite"/>
    </source>
</evidence>
<dbReference type="OrthoDB" id="1886721at2759"/>
<sequence>MAQTHKTKPKTKRSCFTSCFRLSPGIPGPDGENPSKYIRSGCRRKIRCFSWSRFPINKSGTKTVPVDAPISDKTNHHEEIETVDSGKITEKRQIPVVKEKPPKAKHKTLETHKPLDDTCHKQIALDRKKESKMSSPENKPKSSKRAMTSQSPASPPAPNGPKPVVHLSGRSRRLVGKKSGRENDTFDPIVGMSILIVTLGIMLLWGKLCAIVCSSAWFYFMGRLVNFKEIADNRSASTDSGLNSESYKKKVILEGLLERNHRKPMGFL</sequence>
<comment type="caution">
    <text evidence="3">The sequence shown here is derived from an EMBL/GenBank/DDBJ whole genome shotgun (WGS) entry which is preliminary data.</text>
</comment>
<organism evidence="3 4">
    <name type="scientific">Tetracentron sinense</name>
    <name type="common">Spur-leaf</name>
    <dbReference type="NCBI Taxonomy" id="13715"/>
    <lineage>
        <taxon>Eukaryota</taxon>
        <taxon>Viridiplantae</taxon>
        <taxon>Streptophyta</taxon>
        <taxon>Embryophyta</taxon>
        <taxon>Tracheophyta</taxon>
        <taxon>Spermatophyta</taxon>
        <taxon>Magnoliopsida</taxon>
        <taxon>Trochodendrales</taxon>
        <taxon>Trochodendraceae</taxon>
        <taxon>Tetracentron</taxon>
    </lineage>
</organism>
<keyword evidence="2" id="KW-0472">Membrane</keyword>
<feature type="compositionally biased region" description="Basic residues" evidence="1">
    <location>
        <begin position="169"/>
        <end position="178"/>
    </location>
</feature>
<evidence type="ECO:0000313" key="4">
    <source>
        <dbReference type="Proteomes" id="UP000655225"/>
    </source>
</evidence>
<evidence type="ECO:0000256" key="2">
    <source>
        <dbReference type="SAM" id="Phobius"/>
    </source>
</evidence>
<accession>A0A835DD15</accession>
<dbReference type="Proteomes" id="UP000655225">
    <property type="component" value="Unassembled WGS sequence"/>
</dbReference>
<gene>
    <name evidence="3" type="ORF">HHK36_014573</name>
</gene>
<keyword evidence="2" id="KW-1133">Transmembrane helix</keyword>
<protein>
    <recommendedName>
        <fullName evidence="5">Transmembrane protein</fullName>
    </recommendedName>
</protein>